<feature type="compositionally biased region" description="Acidic residues" evidence="2">
    <location>
        <begin position="34"/>
        <end position="43"/>
    </location>
</feature>
<evidence type="ECO:0000256" key="1">
    <source>
        <dbReference type="ARBA" id="ARBA00038158"/>
    </source>
</evidence>
<sequence>MIEQQDPTSAEDPHTPASAAEATEAIEAAGPGDVSDDEFDPQEFDGRSVADSTSVTSSLFEHAYENGRRYHAYKNARYPIPNDDIEQNREDMKHAMMLELTDGKLFFAPIGDNPQKIIDLGTGTGIWAIDVADQFPSAEVLGIDFTPIQPSWVPPNLKFIVDDIEEDWLNGSGFDLVHLRQIFPVLKKPDKVLRQSYENLKPGGWIEVQELGGKAYCDDASIPENYSIQEFLDKATEAFKKFGNNFRIGNEMDKHLEKAGFTNISVRKLKVPIGPWPKDKRLRLIGMYFQNILGDLLGAIGARPFQVLGMDPVEIQVFLAGVRKDIKNTNYHSYLEYLFWTAQKPE</sequence>
<feature type="region of interest" description="Disordered" evidence="2">
    <location>
        <begin position="1"/>
        <end position="52"/>
    </location>
</feature>
<comment type="similarity">
    <text evidence="1">Belongs to the methyltransferase superfamily. LaeA methyltransferase family.</text>
</comment>
<dbReference type="PANTHER" id="PTHR43591">
    <property type="entry name" value="METHYLTRANSFERASE"/>
    <property type="match status" value="1"/>
</dbReference>
<dbReference type="Gene3D" id="3.40.50.150">
    <property type="entry name" value="Vaccinia Virus protein VP39"/>
    <property type="match status" value="1"/>
</dbReference>
<evidence type="ECO:0000256" key="2">
    <source>
        <dbReference type="SAM" id="MobiDB-lite"/>
    </source>
</evidence>
<keyword evidence="3" id="KW-0489">Methyltransferase</keyword>
<reference evidence="3" key="2">
    <citation type="submission" date="2023-05" db="EMBL/GenBank/DDBJ databases">
        <authorList>
            <consortium name="Lawrence Berkeley National Laboratory"/>
            <person name="Steindorff A."/>
            <person name="Hensen N."/>
            <person name="Bonometti L."/>
            <person name="Westerberg I."/>
            <person name="Brannstrom I.O."/>
            <person name="Guillou S."/>
            <person name="Cros-Aarteil S."/>
            <person name="Calhoun S."/>
            <person name="Haridas S."/>
            <person name="Kuo A."/>
            <person name="Mondo S."/>
            <person name="Pangilinan J."/>
            <person name="Riley R."/>
            <person name="Labutti K."/>
            <person name="Andreopoulos B."/>
            <person name="Lipzen A."/>
            <person name="Chen C."/>
            <person name="Yanf M."/>
            <person name="Daum C."/>
            <person name="Ng V."/>
            <person name="Clum A."/>
            <person name="Ohm R."/>
            <person name="Martin F."/>
            <person name="Silar P."/>
            <person name="Natvig D."/>
            <person name="Lalanne C."/>
            <person name="Gautier V."/>
            <person name="Ament-Velasquez S.L."/>
            <person name="Kruys A."/>
            <person name="Hutchinson M.I."/>
            <person name="Powell A.J."/>
            <person name="Barry K."/>
            <person name="Miller A.N."/>
            <person name="Grigoriev I.V."/>
            <person name="Debuchy R."/>
            <person name="Gladieux P."/>
            <person name="Thoren M.H."/>
            <person name="Johannesson H."/>
        </authorList>
    </citation>
    <scope>NUCLEOTIDE SEQUENCE</scope>
    <source>
        <strain evidence="3">CBS 532.94</strain>
    </source>
</reference>
<dbReference type="InterPro" id="IPR029063">
    <property type="entry name" value="SAM-dependent_MTases_sf"/>
</dbReference>
<dbReference type="EMBL" id="MU860393">
    <property type="protein sequence ID" value="KAK4234259.1"/>
    <property type="molecule type" value="Genomic_DNA"/>
</dbReference>
<evidence type="ECO:0000313" key="4">
    <source>
        <dbReference type="Proteomes" id="UP001303760"/>
    </source>
</evidence>
<gene>
    <name evidence="3" type="ORF">C8A03DRAFT_47357</name>
</gene>
<comment type="caution">
    <text evidence="3">The sequence shown here is derived from an EMBL/GenBank/DDBJ whole genome shotgun (WGS) entry which is preliminary data.</text>
</comment>
<reference evidence="3" key="1">
    <citation type="journal article" date="2023" name="Mol. Phylogenet. Evol.">
        <title>Genome-scale phylogeny and comparative genomics of the fungal order Sordariales.</title>
        <authorList>
            <person name="Hensen N."/>
            <person name="Bonometti L."/>
            <person name="Westerberg I."/>
            <person name="Brannstrom I.O."/>
            <person name="Guillou S."/>
            <person name="Cros-Aarteil S."/>
            <person name="Calhoun S."/>
            <person name="Haridas S."/>
            <person name="Kuo A."/>
            <person name="Mondo S."/>
            <person name="Pangilinan J."/>
            <person name="Riley R."/>
            <person name="LaButti K."/>
            <person name="Andreopoulos B."/>
            <person name="Lipzen A."/>
            <person name="Chen C."/>
            <person name="Yan M."/>
            <person name="Daum C."/>
            <person name="Ng V."/>
            <person name="Clum A."/>
            <person name="Steindorff A."/>
            <person name="Ohm R.A."/>
            <person name="Martin F."/>
            <person name="Silar P."/>
            <person name="Natvig D.O."/>
            <person name="Lalanne C."/>
            <person name="Gautier V."/>
            <person name="Ament-Velasquez S.L."/>
            <person name="Kruys A."/>
            <person name="Hutchinson M.I."/>
            <person name="Powell A.J."/>
            <person name="Barry K."/>
            <person name="Miller A.N."/>
            <person name="Grigoriev I.V."/>
            <person name="Debuchy R."/>
            <person name="Gladieux P."/>
            <person name="Hiltunen Thoren M."/>
            <person name="Johannesson H."/>
        </authorList>
    </citation>
    <scope>NUCLEOTIDE SEQUENCE</scope>
    <source>
        <strain evidence="3">CBS 532.94</strain>
    </source>
</reference>
<keyword evidence="3" id="KW-0808">Transferase</keyword>
<keyword evidence="4" id="KW-1185">Reference proteome</keyword>
<dbReference type="AlphaFoldDB" id="A0AAN7HAW2"/>
<proteinExistence type="inferred from homology"/>
<evidence type="ECO:0000313" key="3">
    <source>
        <dbReference type="EMBL" id="KAK4234259.1"/>
    </source>
</evidence>
<dbReference type="CDD" id="cd02440">
    <property type="entry name" value="AdoMet_MTases"/>
    <property type="match status" value="1"/>
</dbReference>
<dbReference type="GO" id="GO:0008168">
    <property type="term" value="F:methyltransferase activity"/>
    <property type="evidence" value="ECO:0007669"/>
    <property type="project" value="UniProtKB-KW"/>
</dbReference>
<feature type="compositionally biased region" description="Low complexity" evidence="2">
    <location>
        <begin position="17"/>
        <end position="29"/>
    </location>
</feature>
<dbReference type="SUPFAM" id="SSF53335">
    <property type="entry name" value="S-adenosyl-L-methionine-dependent methyltransferases"/>
    <property type="match status" value="1"/>
</dbReference>
<dbReference type="Pfam" id="PF13489">
    <property type="entry name" value="Methyltransf_23"/>
    <property type="match status" value="1"/>
</dbReference>
<dbReference type="PANTHER" id="PTHR43591:SF10">
    <property type="entry name" value="ABC TRANSMEMBRANE TYPE-1 DOMAIN-CONTAINING PROTEIN-RELATED"/>
    <property type="match status" value="1"/>
</dbReference>
<dbReference type="Proteomes" id="UP001303760">
    <property type="component" value="Unassembled WGS sequence"/>
</dbReference>
<dbReference type="GO" id="GO:0032259">
    <property type="term" value="P:methylation"/>
    <property type="evidence" value="ECO:0007669"/>
    <property type="project" value="UniProtKB-KW"/>
</dbReference>
<protein>
    <submittedName>
        <fullName evidence="3">S-adenosyl-L-methionine-dependent methyltransferase</fullName>
    </submittedName>
</protein>
<organism evidence="3 4">
    <name type="scientific">Achaetomium macrosporum</name>
    <dbReference type="NCBI Taxonomy" id="79813"/>
    <lineage>
        <taxon>Eukaryota</taxon>
        <taxon>Fungi</taxon>
        <taxon>Dikarya</taxon>
        <taxon>Ascomycota</taxon>
        <taxon>Pezizomycotina</taxon>
        <taxon>Sordariomycetes</taxon>
        <taxon>Sordariomycetidae</taxon>
        <taxon>Sordariales</taxon>
        <taxon>Chaetomiaceae</taxon>
        <taxon>Achaetomium</taxon>
    </lineage>
</organism>
<accession>A0AAN7HAW2</accession>
<name>A0AAN7HAW2_9PEZI</name>